<reference evidence="11 12" key="1">
    <citation type="submission" date="2017-09" db="EMBL/GenBank/DDBJ databases">
        <title>Sphingomonas panjinensis sp.nov., isolated from oil-contaminated soil.</title>
        <authorList>
            <person name="Wang L."/>
            <person name="Chen L."/>
        </authorList>
    </citation>
    <scope>NUCLEOTIDE SEQUENCE [LARGE SCALE GENOMIC DNA]</scope>
    <source>
        <strain evidence="11 12">FW-11</strain>
    </source>
</reference>
<keyword evidence="5" id="KW-0547">Nucleotide-binding</keyword>
<dbReference type="SUPFAM" id="SSF47384">
    <property type="entry name" value="Homodimeric domain of signal transducing histidine kinase"/>
    <property type="match status" value="1"/>
</dbReference>
<sequence>MTEGISPATHASFEELRPNVQMDLADFASESIIVRGMDGAITFWNSASTALYGWPPHAALGRDLHGLLKCHLPYVGSEMEAQLLRDGSWSGELTRTTASGETIQADVRWTVRYDESGLPQDIVECGRNIISLSALEIENRLASHRYRNLFHAMAASFWELDFSVVRAKLGALMMSGVSSLPAYFEEHPTFVRELIDVVKVIDVNEKTVALFAGESREQMIGLSASPFWPAESQHVFAQALFAAAERRDSFIADTRLQTLDGRLLDVLFTVCWPEGHKGAGTVLVGVIDTTDNKRAFSELEKSEFRYRGLFEHMPIALVQLDMSRLFDRLTELRAAGIVDLVGYVESNKGFLDEVLQRVRGNDANAQAVRLFGVVQKEELFVPIAKAWQENPETIRRSLVARLKGAQSYSEETRINTYDGRIVDVLYTIAFPPELMERGINVVGFIDITDKKRAHSDLQRSEERYRNLFHHMPISLWQIDARGTMQIFRELREQGVTDLTAYIDENPDFLAHAMEIISVAEVNQHTVSMFGGNSPADFIGSVARYWPDAPETFRRSLTARWEGKLTYTEETKIRTLDGRTIDVLFSIAFPPPLQEVGMSLIGTLDIGDRVRAEAKLQQIQADFAHAARVSTLGELTASIAHEVNQPLAAITTNGQASLRWLSRKEPNVQQASDLAAKMVADARRASDIIRRIRGMAAKREPEHLLLDLNEVVQEALLFVRHDMQTKEVELAADLGFELPAVRGDRVQLQQVIVNLIINSVQAIDQAGCIKRQINVATRIADDGQLAISVRDTGPGIAAEHIDHVFTGFFSTKDGGMGIGLAICQSIIEAHGGSIGASNHVDGGARFTFILPPANA</sequence>
<keyword evidence="6" id="KW-0418">Kinase</keyword>
<evidence type="ECO:0000256" key="5">
    <source>
        <dbReference type="ARBA" id="ARBA00022741"/>
    </source>
</evidence>
<dbReference type="PANTHER" id="PTHR43065">
    <property type="entry name" value="SENSOR HISTIDINE KINASE"/>
    <property type="match status" value="1"/>
</dbReference>
<evidence type="ECO:0000256" key="6">
    <source>
        <dbReference type="ARBA" id="ARBA00022777"/>
    </source>
</evidence>
<dbReference type="Pfam" id="PF00512">
    <property type="entry name" value="HisKA"/>
    <property type="match status" value="1"/>
</dbReference>
<evidence type="ECO:0000313" key="11">
    <source>
        <dbReference type="EMBL" id="PTQ07738.1"/>
    </source>
</evidence>
<dbReference type="CDD" id="cd00130">
    <property type="entry name" value="PAS"/>
    <property type="match status" value="2"/>
</dbReference>
<name>A0A2T5FTX4_9SPHN</name>
<feature type="domain" description="PAS" evidence="10">
    <location>
        <begin position="24"/>
        <end position="64"/>
    </location>
</feature>
<dbReference type="Gene3D" id="1.10.287.130">
    <property type="match status" value="1"/>
</dbReference>
<protein>
    <recommendedName>
        <fullName evidence="2">histidine kinase</fullName>
        <ecNumber evidence="2">2.7.13.3</ecNumber>
    </recommendedName>
</protein>
<keyword evidence="8" id="KW-0902">Two-component regulatory system</keyword>
<dbReference type="Gene3D" id="3.30.565.10">
    <property type="entry name" value="Histidine kinase-like ATPase, C-terminal domain"/>
    <property type="match status" value="1"/>
</dbReference>
<dbReference type="InterPro" id="IPR003594">
    <property type="entry name" value="HATPase_dom"/>
</dbReference>
<dbReference type="PRINTS" id="PR00344">
    <property type="entry name" value="BCTRLSENSOR"/>
</dbReference>
<proteinExistence type="predicted"/>
<dbReference type="SMART" id="SM00387">
    <property type="entry name" value="HATPase_c"/>
    <property type="match status" value="1"/>
</dbReference>
<dbReference type="SMART" id="SM00388">
    <property type="entry name" value="HisKA"/>
    <property type="match status" value="1"/>
</dbReference>
<dbReference type="InterPro" id="IPR036890">
    <property type="entry name" value="HATPase_C_sf"/>
</dbReference>
<evidence type="ECO:0000256" key="3">
    <source>
        <dbReference type="ARBA" id="ARBA00022553"/>
    </source>
</evidence>
<keyword evidence="3" id="KW-0597">Phosphoprotein</keyword>
<dbReference type="SUPFAM" id="SSF55874">
    <property type="entry name" value="ATPase domain of HSP90 chaperone/DNA topoisomerase II/histidine kinase"/>
    <property type="match status" value="1"/>
</dbReference>
<keyword evidence="12" id="KW-1185">Reference proteome</keyword>
<dbReference type="AlphaFoldDB" id="A0A2T5FTX4"/>
<feature type="domain" description="Histidine kinase" evidence="9">
    <location>
        <begin position="637"/>
        <end position="853"/>
    </location>
</feature>
<accession>A0A2T5FTX4</accession>
<dbReference type="PANTHER" id="PTHR43065:SF10">
    <property type="entry name" value="PEROXIDE STRESS-ACTIVATED HISTIDINE KINASE MAK3"/>
    <property type="match status" value="1"/>
</dbReference>
<keyword evidence="7" id="KW-0067">ATP-binding</keyword>
<dbReference type="Pfam" id="PF02518">
    <property type="entry name" value="HATPase_c"/>
    <property type="match status" value="1"/>
</dbReference>
<dbReference type="Pfam" id="PF00989">
    <property type="entry name" value="PAS"/>
    <property type="match status" value="1"/>
</dbReference>
<dbReference type="InterPro" id="IPR004358">
    <property type="entry name" value="Sig_transdc_His_kin-like_C"/>
</dbReference>
<evidence type="ECO:0000256" key="4">
    <source>
        <dbReference type="ARBA" id="ARBA00022679"/>
    </source>
</evidence>
<dbReference type="Proteomes" id="UP000244162">
    <property type="component" value="Unassembled WGS sequence"/>
</dbReference>
<dbReference type="InterPro" id="IPR003661">
    <property type="entry name" value="HisK_dim/P_dom"/>
</dbReference>
<evidence type="ECO:0000256" key="2">
    <source>
        <dbReference type="ARBA" id="ARBA00012438"/>
    </source>
</evidence>
<dbReference type="InterPro" id="IPR000014">
    <property type="entry name" value="PAS"/>
</dbReference>
<keyword evidence="4" id="KW-0808">Transferase</keyword>
<dbReference type="PROSITE" id="PS50112">
    <property type="entry name" value="PAS"/>
    <property type="match status" value="1"/>
</dbReference>
<dbReference type="GO" id="GO:0005524">
    <property type="term" value="F:ATP binding"/>
    <property type="evidence" value="ECO:0007669"/>
    <property type="project" value="UniProtKB-KW"/>
</dbReference>
<dbReference type="InterPro" id="IPR035965">
    <property type="entry name" value="PAS-like_dom_sf"/>
</dbReference>
<organism evidence="11 12">
    <name type="scientific">Sphingomonas oleivorans</name>
    <dbReference type="NCBI Taxonomy" id="1735121"/>
    <lineage>
        <taxon>Bacteria</taxon>
        <taxon>Pseudomonadati</taxon>
        <taxon>Pseudomonadota</taxon>
        <taxon>Alphaproteobacteria</taxon>
        <taxon>Sphingomonadales</taxon>
        <taxon>Sphingomonadaceae</taxon>
        <taxon>Sphingomonas</taxon>
    </lineage>
</organism>
<gene>
    <name evidence="11" type="ORF">CLG96_16395</name>
</gene>
<evidence type="ECO:0000259" key="10">
    <source>
        <dbReference type="PROSITE" id="PS50112"/>
    </source>
</evidence>
<comment type="caution">
    <text evidence="11">The sequence shown here is derived from an EMBL/GenBank/DDBJ whole genome shotgun (WGS) entry which is preliminary data.</text>
</comment>
<evidence type="ECO:0000259" key="9">
    <source>
        <dbReference type="PROSITE" id="PS50109"/>
    </source>
</evidence>
<evidence type="ECO:0000256" key="8">
    <source>
        <dbReference type="ARBA" id="ARBA00023012"/>
    </source>
</evidence>
<evidence type="ECO:0000313" key="12">
    <source>
        <dbReference type="Proteomes" id="UP000244162"/>
    </source>
</evidence>
<dbReference type="SUPFAM" id="SSF55785">
    <property type="entry name" value="PYP-like sensor domain (PAS domain)"/>
    <property type="match status" value="3"/>
</dbReference>
<dbReference type="EMBL" id="NWBU01000017">
    <property type="protein sequence ID" value="PTQ07738.1"/>
    <property type="molecule type" value="Genomic_DNA"/>
</dbReference>
<dbReference type="InterPro" id="IPR036097">
    <property type="entry name" value="HisK_dim/P_sf"/>
</dbReference>
<dbReference type="OrthoDB" id="9789238at2"/>
<dbReference type="CDD" id="cd00082">
    <property type="entry name" value="HisKA"/>
    <property type="match status" value="1"/>
</dbReference>
<dbReference type="InterPro" id="IPR013767">
    <property type="entry name" value="PAS_fold"/>
</dbReference>
<dbReference type="EC" id="2.7.13.3" evidence="2"/>
<dbReference type="Gene3D" id="3.30.450.20">
    <property type="entry name" value="PAS domain"/>
    <property type="match status" value="4"/>
</dbReference>
<comment type="catalytic activity">
    <reaction evidence="1">
        <text>ATP + protein L-histidine = ADP + protein N-phospho-L-histidine.</text>
        <dbReference type="EC" id="2.7.13.3"/>
    </reaction>
</comment>
<dbReference type="PROSITE" id="PS50109">
    <property type="entry name" value="HIS_KIN"/>
    <property type="match status" value="1"/>
</dbReference>
<dbReference type="InterPro" id="IPR005467">
    <property type="entry name" value="His_kinase_dom"/>
</dbReference>
<evidence type="ECO:0000256" key="7">
    <source>
        <dbReference type="ARBA" id="ARBA00022840"/>
    </source>
</evidence>
<dbReference type="GO" id="GO:0006355">
    <property type="term" value="P:regulation of DNA-templated transcription"/>
    <property type="evidence" value="ECO:0007669"/>
    <property type="project" value="InterPro"/>
</dbReference>
<evidence type="ECO:0000256" key="1">
    <source>
        <dbReference type="ARBA" id="ARBA00000085"/>
    </source>
</evidence>
<dbReference type="GO" id="GO:0000155">
    <property type="term" value="F:phosphorelay sensor kinase activity"/>
    <property type="evidence" value="ECO:0007669"/>
    <property type="project" value="InterPro"/>
</dbReference>